<accession>A0A858ZNZ2</accession>
<gene>
    <name evidence="1" type="ORF">HF896_02440</name>
</gene>
<name>A0A858ZNZ2_9BURK</name>
<sequence>MLNVTNNTASGEIGNVPSQLLGCHRARYAELLSPTEVAEMAADAGLEAPPPGWVIHAELSSEDIEHLTQQPKPPARLVVQDFDGGLPVVILTTQVNGLQCQWAVPMWEKDAQLWLRDSVERGHITLMLNAFDASVSMVMTTACDMLRNDDALLRAATVQKQLIGNEHLFHMLNAGLYLMNDTSGKFARTQEPPLDSRVMVAGRGANALLLMNTFVAATQAAQALSTGADEVIQ</sequence>
<dbReference type="EMBL" id="CP051298">
    <property type="protein sequence ID" value="QKD42533.1"/>
    <property type="molecule type" value="Genomic_DNA"/>
</dbReference>
<evidence type="ECO:0000313" key="1">
    <source>
        <dbReference type="EMBL" id="QKD42533.1"/>
    </source>
</evidence>
<proteinExistence type="predicted"/>
<organism evidence="1 2">
    <name type="scientific">Alicycliphilus denitrificans</name>
    <dbReference type="NCBI Taxonomy" id="179636"/>
    <lineage>
        <taxon>Bacteria</taxon>
        <taxon>Pseudomonadati</taxon>
        <taxon>Pseudomonadota</taxon>
        <taxon>Betaproteobacteria</taxon>
        <taxon>Burkholderiales</taxon>
        <taxon>Comamonadaceae</taxon>
        <taxon>Alicycliphilus</taxon>
    </lineage>
</organism>
<dbReference type="Proteomes" id="UP000500755">
    <property type="component" value="Chromosome"/>
</dbReference>
<evidence type="ECO:0000313" key="2">
    <source>
        <dbReference type="Proteomes" id="UP000500755"/>
    </source>
</evidence>
<protein>
    <submittedName>
        <fullName evidence="1">Uncharacterized protein</fullName>
    </submittedName>
</protein>
<dbReference type="RefSeq" id="WP_168727624.1">
    <property type="nucleotide sequence ID" value="NZ_CP051298.1"/>
</dbReference>
<dbReference type="AlphaFoldDB" id="A0A858ZNZ2"/>
<reference evidence="1 2" key="1">
    <citation type="submission" date="2020-05" db="EMBL/GenBank/DDBJ databases">
        <title>Complete genome sequence of Alicycliphilus denitrificans DP3.</title>
        <authorList>
            <person name="Chen X."/>
        </authorList>
    </citation>
    <scope>NUCLEOTIDE SEQUENCE [LARGE SCALE GENOMIC DNA]</scope>
    <source>
        <strain evidence="1 2">DP3</strain>
    </source>
</reference>